<evidence type="ECO:0000256" key="5">
    <source>
        <dbReference type="ARBA" id="ARBA00023242"/>
    </source>
</evidence>
<proteinExistence type="inferred from homology"/>
<organism evidence="7 8">
    <name type="scientific">Babesia gibsoni</name>
    <dbReference type="NCBI Taxonomy" id="33632"/>
    <lineage>
        <taxon>Eukaryota</taxon>
        <taxon>Sar</taxon>
        <taxon>Alveolata</taxon>
        <taxon>Apicomplexa</taxon>
        <taxon>Aconoidasida</taxon>
        <taxon>Piroplasmida</taxon>
        <taxon>Babesiidae</taxon>
        <taxon>Babesia</taxon>
    </lineage>
</organism>
<dbReference type="InterPro" id="IPR011442">
    <property type="entry name" value="TAF6_C"/>
</dbReference>
<keyword evidence="8" id="KW-1185">Reference proteome</keyword>
<comment type="similarity">
    <text evidence="2">Belongs to the TAF6 family.</text>
</comment>
<keyword evidence="3" id="KW-0805">Transcription regulation</keyword>
<dbReference type="GO" id="GO:0003713">
    <property type="term" value="F:transcription coactivator activity"/>
    <property type="evidence" value="ECO:0007669"/>
    <property type="project" value="TreeGrafter"/>
</dbReference>
<protein>
    <recommendedName>
        <fullName evidence="6">TATA box binding protein associated factor (TAF) histone-like fold domain-containing protein</fullName>
    </recommendedName>
</protein>
<feature type="domain" description="TATA box binding protein associated factor (TAF) histone-like fold" evidence="6">
    <location>
        <begin position="7"/>
        <end position="84"/>
    </location>
</feature>
<dbReference type="Gene3D" id="1.10.20.10">
    <property type="entry name" value="Histone, subunit A"/>
    <property type="match status" value="1"/>
</dbReference>
<accession>A0AAD8PFI3</accession>
<dbReference type="Proteomes" id="UP001230268">
    <property type="component" value="Unassembled WGS sequence"/>
</dbReference>
<dbReference type="Pfam" id="PF07571">
    <property type="entry name" value="TAF6_C"/>
    <property type="match status" value="1"/>
</dbReference>
<dbReference type="GO" id="GO:0016251">
    <property type="term" value="F:RNA polymerase II general transcription initiation factor activity"/>
    <property type="evidence" value="ECO:0007669"/>
    <property type="project" value="InterPro"/>
</dbReference>
<evidence type="ECO:0000313" key="8">
    <source>
        <dbReference type="Proteomes" id="UP001230268"/>
    </source>
</evidence>
<dbReference type="Pfam" id="PF02969">
    <property type="entry name" value="TAF"/>
    <property type="match status" value="1"/>
</dbReference>
<evidence type="ECO:0000256" key="3">
    <source>
        <dbReference type="ARBA" id="ARBA00023015"/>
    </source>
</evidence>
<dbReference type="GO" id="GO:0051123">
    <property type="term" value="P:RNA polymerase II preinitiation complex assembly"/>
    <property type="evidence" value="ECO:0007669"/>
    <property type="project" value="TreeGrafter"/>
</dbReference>
<evidence type="ECO:0000259" key="6">
    <source>
        <dbReference type="SMART" id="SM00803"/>
    </source>
</evidence>
<dbReference type="AlphaFoldDB" id="A0AAD8PFI3"/>
<gene>
    <name evidence="7" type="ORF">BgAZ_102670</name>
</gene>
<dbReference type="Gene3D" id="1.25.40.770">
    <property type="entry name" value="TAF6, C-terminal HEAT repeat domain"/>
    <property type="match status" value="1"/>
</dbReference>
<comment type="caution">
    <text evidence="7">The sequence shown here is derived from an EMBL/GenBank/DDBJ whole genome shotgun (WGS) entry which is preliminary data.</text>
</comment>
<dbReference type="InterPro" id="IPR046344">
    <property type="entry name" value="TAF6_C_sf"/>
</dbReference>
<evidence type="ECO:0000256" key="2">
    <source>
        <dbReference type="ARBA" id="ARBA00007688"/>
    </source>
</evidence>
<dbReference type="GO" id="GO:0000124">
    <property type="term" value="C:SAGA complex"/>
    <property type="evidence" value="ECO:0007669"/>
    <property type="project" value="InterPro"/>
</dbReference>
<dbReference type="GO" id="GO:0046982">
    <property type="term" value="F:protein heterodimerization activity"/>
    <property type="evidence" value="ECO:0007669"/>
    <property type="project" value="InterPro"/>
</dbReference>
<dbReference type="SMART" id="SM00803">
    <property type="entry name" value="TAF"/>
    <property type="match status" value="1"/>
</dbReference>
<name>A0AAD8PFI3_BABGI</name>
<dbReference type="GO" id="GO:0005669">
    <property type="term" value="C:transcription factor TFIID complex"/>
    <property type="evidence" value="ECO:0007669"/>
    <property type="project" value="InterPro"/>
</dbReference>
<comment type="subcellular location">
    <subcellularLocation>
        <location evidence="1">Nucleus</location>
    </subcellularLocation>
</comment>
<dbReference type="CDD" id="cd08050">
    <property type="entry name" value="TAF6C"/>
    <property type="match status" value="1"/>
</dbReference>
<dbReference type="GO" id="GO:0046695">
    <property type="term" value="C:SLIK (SAGA-like) complex"/>
    <property type="evidence" value="ECO:0007669"/>
    <property type="project" value="InterPro"/>
</dbReference>
<evidence type="ECO:0000256" key="4">
    <source>
        <dbReference type="ARBA" id="ARBA00023163"/>
    </source>
</evidence>
<keyword evidence="5" id="KW-0539">Nucleus</keyword>
<evidence type="ECO:0000313" key="7">
    <source>
        <dbReference type="EMBL" id="KAK1444361.1"/>
    </source>
</evidence>
<dbReference type="InterPro" id="IPR004823">
    <property type="entry name" value="TAF_TATA-bd_Histone-like_dom"/>
</dbReference>
<dbReference type="PANTHER" id="PTHR10221">
    <property type="entry name" value="TRANSCRIPTION INITIATION FACTOR TFIID SUBUNIT 6"/>
    <property type="match status" value="1"/>
</dbReference>
<dbReference type="EMBL" id="JAVEPI010000001">
    <property type="protein sequence ID" value="KAK1444361.1"/>
    <property type="molecule type" value="Genomic_DNA"/>
</dbReference>
<evidence type="ECO:0000256" key="1">
    <source>
        <dbReference type="ARBA" id="ARBA00004123"/>
    </source>
</evidence>
<dbReference type="InterPro" id="IPR009072">
    <property type="entry name" value="Histone-fold"/>
</dbReference>
<sequence length="649" mass="73984">MEKSKTTIIPTEAILSLSKSHPLFQSDKVTLSPEAAALIANTVEFRIKQVIQMAHRFMVKSCRYVDNQPILLPSDVRDALRTLRMENFDGYTNCYDYRYVISSKLYKGNRVVKCESTLRNSMDERCWGRQKLTDIVARDMQKAIPAHPGLTVHWTLVNGLVPALSSNMVVCATDEFNERAKRQMIEMSMDSVNFLNSDEASRLLDEVEQFASKIKLPLSIGDVVSNSNLEKSIVQSLQLHLGNTNERYVTPTICQLNSSHDKNIEEKVAVVPKIVIPKVEHILTKEQRFFLKEIKTTVKRASMTMDHQAQVQLGKVLSILRNSPALDQLLPELTAFFVFELERNSGDMESILKFSEALSANQKIQLHFHVHQLVAPLLNVVLKHDEEQELQAVYRNLFFRRIAAKALGNVANNLRNAKKGLEGIDQYLMTLYKRAIVDEKCSITVLYGAMCGISQLPLGARRIIFFPLVPLIIPALYRKHVQAHSKYTATSSMVEEFKFVTCQEILHMAMVMLYDACFEDILECVQDTGVFSISHEAQVMIQDTLNGCIEKVVNPENFLPIYTAILSRCFDILRPSKAIARRKETRNRLPEIEIASLYSQIKDERRSKRRRTMEVVRPKNSSERYSSSVETVETPWFIGQAINSMTLTI</sequence>
<reference evidence="7" key="1">
    <citation type="submission" date="2023-08" db="EMBL/GenBank/DDBJ databases">
        <title>Draft sequence of the Babesia gibsoni genome.</title>
        <authorList>
            <person name="Yamagishi J.Y."/>
            <person name="Xuan X.X."/>
        </authorList>
    </citation>
    <scope>NUCLEOTIDE SEQUENCE</scope>
    <source>
        <strain evidence="7">Azabu</strain>
    </source>
</reference>
<dbReference type="InterPro" id="IPR037796">
    <property type="entry name" value="TAF6"/>
</dbReference>
<keyword evidence="4" id="KW-0804">Transcription</keyword>
<dbReference type="PANTHER" id="PTHR10221:SF9">
    <property type="entry name" value="TRANSCRIPTION INITIATION FACTOR TFIID SUBUNIT 6"/>
    <property type="match status" value="1"/>
</dbReference>